<dbReference type="AlphaFoldDB" id="E9ITQ1"/>
<gene>
    <name evidence="1" type="ORF">SINV_03500</name>
</gene>
<proteinExistence type="predicted"/>
<protein>
    <recommendedName>
        <fullName evidence="2">Reverse transcriptase domain-containing protein</fullName>
    </recommendedName>
</protein>
<dbReference type="HOGENOM" id="CLU_2076049_0_0_1"/>
<name>E9ITQ1_SOLIN</name>
<accession>E9ITQ1</accession>
<reference evidence="1" key="1">
    <citation type="journal article" date="2011" name="Proc. Natl. Acad. Sci. U.S.A.">
        <title>The genome of the fire ant Solenopsis invicta.</title>
        <authorList>
            <person name="Wurm Y."/>
            <person name="Wang J."/>
            <person name="Riba-Grognuz O."/>
            <person name="Corona M."/>
            <person name="Nygaard S."/>
            <person name="Hunt B.G."/>
            <person name="Ingram K.K."/>
            <person name="Falquet L."/>
            <person name="Nipitwattanaphon M."/>
            <person name="Gotzek D."/>
            <person name="Dijkstra M.B."/>
            <person name="Oettler J."/>
            <person name="Comtesse F."/>
            <person name="Shih C.J."/>
            <person name="Wu W.J."/>
            <person name="Yang C.C."/>
            <person name="Thomas J."/>
            <person name="Beaudoing E."/>
            <person name="Pradervand S."/>
            <person name="Flegel V."/>
            <person name="Cook E.D."/>
            <person name="Fabbretti R."/>
            <person name="Stockinger H."/>
            <person name="Long L."/>
            <person name="Farmerie W.G."/>
            <person name="Oakey J."/>
            <person name="Boomsma J.J."/>
            <person name="Pamilo P."/>
            <person name="Yi S.V."/>
            <person name="Heinze J."/>
            <person name="Goodisman M.A."/>
            <person name="Farinelli L."/>
            <person name="Harshman K."/>
            <person name="Hulo N."/>
            <person name="Cerutti L."/>
            <person name="Xenarios I."/>
            <person name="Shoemaker D."/>
            <person name="Keller L."/>
        </authorList>
    </citation>
    <scope>NUCLEOTIDE SEQUENCE [LARGE SCALE GENOMIC DNA]</scope>
</reference>
<feature type="non-terminal residue" evidence="1">
    <location>
        <position position="118"/>
    </location>
</feature>
<evidence type="ECO:0008006" key="2">
    <source>
        <dbReference type="Google" id="ProtNLM"/>
    </source>
</evidence>
<evidence type="ECO:0000313" key="1">
    <source>
        <dbReference type="EMBL" id="EFZ16050.1"/>
    </source>
</evidence>
<sequence>MSLGTTHEIIQQDYIKQHRKNRAKASLYHCSKKEIHRTSKTTSLLYSLMKLFTQILGYVLTEVSEISEEQQGFQKNLSTIDAIFIVKQIAEKVLEFDKLAYLCFIDLTKAFVKVNFWM</sequence>
<dbReference type="EMBL" id="GL765627">
    <property type="protein sequence ID" value="EFZ16050.1"/>
    <property type="molecule type" value="Genomic_DNA"/>
</dbReference>
<organism>
    <name type="scientific">Solenopsis invicta</name>
    <name type="common">Red imported fire ant</name>
    <name type="synonym">Solenopsis wagneri</name>
    <dbReference type="NCBI Taxonomy" id="13686"/>
    <lineage>
        <taxon>Eukaryota</taxon>
        <taxon>Metazoa</taxon>
        <taxon>Ecdysozoa</taxon>
        <taxon>Arthropoda</taxon>
        <taxon>Hexapoda</taxon>
        <taxon>Insecta</taxon>
        <taxon>Pterygota</taxon>
        <taxon>Neoptera</taxon>
        <taxon>Endopterygota</taxon>
        <taxon>Hymenoptera</taxon>
        <taxon>Apocrita</taxon>
        <taxon>Aculeata</taxon>
        <taxon>Formicoidea</taxon>
        <taxon>Formicidae</taxon>
        <taxon>Myrmicinae</taxon>
        <taxon>Solenopsis</taxon>
    </lineage>
</organism>